<protein>
    <recommendedName>
        <fullName evidence="3">Nudix hydrolase domain-containing protein</fullName>
    </recommendedName>
</protein>
<proteinExistence type="predicted"/>
<reference evidence="1" key="1">
    <citation type="submission" date="2020-07" db="EMBL/GenBank/DDBJ databases">
        <title>Multicomponent nature underlies the extraordinary mechanical properties of spider dragline silk.</title>
        <authorList>
            <person name="Kono N."/>
            <person name="Nakamura H."/>
            <person name="Mori M."/>
            <person name="Yoshida Y."/>
            <person name="Ohtoshi R."/>
            <person name="Malay A.D."/>
            <person name="Moran D.A.P."/>
            <person name="Tomita M."/>
            <person name="Numata K."/>
            <person name="Arakawa K."/>
        </authorList>
    </citation>
    <scope>NUCLEOTIDE SEQUENCE</scope>
</reference>
<organism evidence="1 2">
    <name type="scientific">Trichonephila clavata</name>
    <name type="common">Joro spider</name>
    <name type="synonym">Nephila clavata</name>
    <dbReference type="NCBI Taxonomy" id="2740835"/>
    <lineage>
        <taxon>Eukaryota</taxon>
        <taxon>Metazoa</taxon>
        <taxon>Ecdysozoa</taxon>
        <taxon>Arthropoda</taxon>
        <taxon>Chelicerata</taxon>
        <taxon>Arachnida</taxon>
        <taxon>Araneae</taxon>
        <taxon>Araneomorphae</taxon>
        <taxon>Entelegynae</taxon>
        <taxon>Araneoidea</taxon>
        <taxon>Nephilidae</taxon>
        <taxon>Trichonephila</taxon>
    </lineage>
</organism>
<dbReference type="Proteomes" id="UP000887116">
    <property type="component" value="Unassembled WGS sequence"/>
</dbReference>
<evidence type="ECO:0008006" key="3">
    <source>
        <dbReference type="Google" id="ProtNLM"/>
    </source>
</evidence>
<evidence type="ECO:0000313" key="2">
    <source>
        <dbReference type="Proteomes" id="UP000887116"/>
    </source>
</evidence>
<accession>A0A8X6KW43</accession>
<comment type="caution">
    <text evidence="1">The sequence shown here is derived from an EMBL/GenBank/DDBJ whole genome shotgun (WGS) entry which is preliminary data.</text>
</comment>
<evidence type="ECO:0000313" key="1">
    <source>
        <dbReference type="EMBL" id="GFQ84528.1"/>
    </source>
</evidence>
<dbReference type="AlphaFoldDB" id="A0A8X6KW43"/>
<sequence length="348" mass="41352">MAYHKCCTSYGIVVKTECKRIMVLRRKVPYCIQDFFHRLHKKKEPWPSSPSLFFDVRVQFEKEWMPKMKKHELEDYKRYLKGEYYEDLYDFPHGQLRSKPKEKVSTTELFYAAYREFQEETGFHFKFTKEEIEDYPLVTLQYTGLDGSVYKQNYFIVNNTKDVASTESQVMMFDLQRIQTLVAERYFRLLHGYHQPDLLQRFMQRWMDLLSMYSSQTKFVSFDPPTPILDRLVPMAVGVLVVPFPNTIIPPGLKRISIFPLYPFRIQYTSHTECSRDGMEMLYLYLKLTGIKTIGFFKVPLSTQHHTLIPELQQLFPNLHIYGSSTFNNFRTVCHREARKSLSGGSKF</sequence>
<name>A0A8X6KW43_TRICU</name>
<keyword evidence="2" id="KW-1185">Reference proteome</keyword>
<dbReference type="EMBL" id="BMAO01022810">
    <property type="protein sequence ID" value="GFQ84528.1"/>
    <property type="molecule type" value="Genomic_DNA"/>
</dbReference>
<gene>
    <name evidence="1" type="primary">AVEN_97257_1</name>
    <name evidence="1" type="ORF">TNCT_311291</name>
</gene>